<accession>A0A7Y7B174</accession>
<organism evidence="2 3">
    <name type="scientific">Streptomyces morookaense</name>
    <name type="common">Streptoverticillium morookaense</name>
    <dbReference type="NCBI Taxonomy" id="1970"/>
    <lineage>
        <taxon>Bacteria</taxon>
        <taxon>Bacillati</taxon>
        <taxon>Actinomycetota</taxon>
        <taxon>Actinomycetes</taxon>
        <taxon>Kitasatosporales</taxon>
        <taxon>Streptomycetaceae</taxon>
        <taxon>Streptomyces</taxon>
    </lineage>
</organism>
<evidence type="ECO:0000313" key="3">
    <source>
        <dbReference type="Proteomes" id="UP000587462"/>
    </source>
</evidence>
<keyword evidence="1" id="KW-1133">Transmembrane helix</keyword>
<comment type="caution">
    <text evidence="2">The sequence shown here is derived from an EMBL/GenBank/DDBJ whole genome shotgun (WGS) entry which is preliminary data.</text>
</comment>
<reference evidence="2 3" key="1">
    <citation type="submission" date="2020-04" db="EMBL/GenBank/DDBJ databases">
        <title>Draft Genome Sequence of Streptomyces morookaense DSM 40503, an 8-azaguanine-producing strain.</title>
        <authorList>
            <person name="Qi J."/>
            <person name="Gao J.-M."/>
        </authorList>
    </citation>
    <scope>NUCLEOTIDE SEQUENCE [LARGE SCALE GENOMIC DNA]</scope>
    <source>
        <strain evidence="2 3">DSM 40503</strain>
    </source>
</reference>
<evidence type="ECO:0000256" key="1">
    <source>
        <dbReference type="SAM" id="Phobius"/>
    </source>
</evidence>
<keyword evidence="1" id="KW-0472">Membrane</keyword>
<name>A0A7Y7B174_STRMO</name>
<sequence length="132" mass="14268">MRVTAGVAGVVLMGVGVWSLLYGAAPQDPWPVVRWLAGAVVVHDGIVAPLTLAVGWAVTRLPARRVVRGTLLVMAGLTAVAYPVLFRPGPRQNASVLPLDYGRNWAVVMAVTVLVGVGVGWLRWWRRGRPRR</sequence>
<dbReference type="AlphaFoldDB" id="A0A7Y7B174"/>
<feature type="transmembrane region" description="Helical" evidence="1">
    <location>
        <begin position="33"/>
        <end position="59"/>
    </location>
</feature>
<feature type="transmembrane region" description="Helical" evidence="1">
    <location>
        <begin position="66"/>
        <end position="85"/>
    </location>
</feature>
<dbReference type="RefSeq" id="WP_171078768.1">
    <property type="nucleotide sequence ID" value="NZ_BNBU01000003.1"/>
</dbReference>
<evidence type="ECO:0000313" key="2">
    <source>
        <dbReference type="EMBL" id="NVK76975.1"/>
    </source>
</evidence>
<keyword evidence="1" id="KW-0812">Transmembrane</keyword>
<keyword evidence="3" id="KW-1185">Reference proteome</keyword>
<gene>
    <name evidence="2" type="ORF">HG542_04810</name>
</gene>
<proteinExistence type="predicted"/>
<dbReference type="EMBL" id="JABBXF010000008">
    <property type="protein sequence ID" value="NVK76975.1"/>
    <property type="molecule type" value="Genomic_DNA"/>
</dbReference>
<feature type="transmembrane region" description="Helical" evidence="1">
    <location>
        <begin position="105"/>
        <end position="125"/>
    </location>
</feature>
<dbReference type="Proteomes" id="UP000587462">
    <property type="component" value="Unassembled WGS sequence"/>
</dbReference>
<protein>
    <submittedName>
        <fullName evidence="2">Uncharacterized protein</fullName>
    </submittedName>
</protein>